<feature type="region of interest" description="Disordered" evidence="7">
    <location>
        <begin position="1"/>
        <end position="39"/>
    </location>
</feature>
<evidence type="ECO:0000313" key="9">
    <source>
        <dbReference type="Proteomes" id="UP000295600"/>
    </source>
</evidence>
<dbReference type="EMBL" id="SLXB01000022">
    <property type="protein sequence ID" value="TCO89137.1"/>
    <property type="molecule type" value="Genomic_DNA"/>
</dbReference>
<comment type="caution">
    <text evidence="8">The sequence shown here is derived from an EMBL/GenBank/DDBJ whole genome shotgun (WGS) entry which is preliminary data.</text>
</comment>
<dbReference type="Proteomes" id="UP000295600">
    <property type="component" value="Unassembled WGS sequence"/>
</dbReference>
<dbReference type="GO" id="GO:0051607">
    <property type="term" value="P:defense response to virus"/>
    <property type="evidence" value="ECO:0007669"/>
    <property type="project" value="UniProtKB-KW"/>
</dbReference>
<evidence type="ECO:0000256" key="3">
    <source>
        <dbReference type="ARBA" id="ARBA00016118"/>
    </source>
</evidence>
<dbReference type="InterPro" id="IPR010149">
    <property type="entry name" value="CRISPR-assoc_prot_Csm2_III-A"/>
</dbReference>
<name>A0A2R3MTY0_9BACE</name>
<evidence type="ECO:0000256" key="1">
    <source>
        <dbReference type="ARBA" id="ARBA00003640"/>
    </source>
</evidence>
<evidence type="ECO:0000256" key="5">
    <source>
        <dbReference type="ARBA" id="ARBA00023118"/>
    </source>
</evidence>
<evidence type="ECO:0000256" key="6">
    <source>
        <dbReference type="ARBA" id="ARBA00031723"/>
    </source>
</evidence>
<dbReference type="GeneID" id="94548989"/>
<dbReference type="AlphaFoldDB" id="A0A2R3MTY0"/>
<keyword evidence="5" id="KW-0051">Antiviral defense</keyword>
<proteinExistence type="inferred from homology"/>
<dbReference type="NCBIfam" id="TIGR01870">
    <property type="entry name" value="cas_TM1810_Csm2"/>
    <property type="match status" value="1"/>
</dbReference>
<dbReference type="Pfam" id="PF03750">
    <property type="entry name" value="Csm2_III-A"/>
    <property type="match status" value="1"/>
</dbReference>
<dbReference type="KEGG" id="bhf:C3V43_11230"/>
<comment type="function">
    <text evidence="1">This subunit may be involved in monitoring complementarity of crRNA and target RNA.</text>
</comment>
<reference evidence="8 9" key="1">
    <citation type="submission" date="2019-03" db="EMBL/GenBank/DDBJ databases">
        <title>Genomic Encyclopedia of Type Strains, Phase IV (KMG-IV): sequencing the most valuable type-strain genomes for metagenomic binning, comparative biology and taxonomic classification.</title>
        <authorList>
            <person name="Goeker M."/>
        </authorList>
    </citation>
    <scope>NUCLEOTIDE SEQUENCE [LARGE SCALE GENOMIC DNA]</scope>
    <source>
        <strain evidence="8 9">DSM 23917</strain>
    </source>
</reference>
<dbReference type="RefSeq" id="WP_106069889.1">
    <property type="nucleotide sequence ID" value="NZ_CP027234.1"/>
</dbReference>
<dbReference type="CDD" id="cd09647">
    <property type="entry name" value="Csm2_III-A"/>
    <property type="match status" value="1"/>
</dbReference>
<evidence type="ECO:0000256" key="7">
    <source>
        <dbReference type="SAM" id="MobiDB-lite"/>
    </source>
</evidence>
<keyword evidence="4" id="KW-0694">RNA-binding</keyword>
<sequence length="164" mass="18766">MADYNYKQPDRSRYGQTGPQRQGGGGFNRGNSYPNETAESKFGQLNYEPKWITEGATPELVAYAEEAGKFMADKKLTSSKFRSIYGEIKRIQMGEFEKEKTSFYLLRPKMAYALGRDSGNEGLKLFKLIFDRASNEVRDRKSYLNFCNFIEAILAYHKAYGGKD</sequence>
<evidence type="ECO:0000256" key="4">
    <source>
        <dbReference type="ARBA" id="ARBA00022884"/>
    </source>
</evidence>
<evidence type="ECO:0000313" key="8">
    <source>
        <dbReference type="EMBL" id="TCO89137.1"/>
    </source>
</evidence>
<dbReference type="GO" id="GO:0003723">
    <property type="term" value="F:RNA binding"/>
    <property type="evidence" value="ECO:0007669"/>
    <property type="project" value="UniProtKB-KW"/>
</dbReference>
<evidence type="ECO:0000256" key="2">
    <source>
        <dbReference type="ARBA" id="ARBA00006896"/>
    </source>
</evidence>
<gene>
    <name evidence="8" type="ORF">EV202_12221</name>
</gene>
<organism evidence="8 9">
    <name type="scientific">Prevotella heparinolytica</name>
    <dbReference type="NCBI Taxonomy" id="28113"/>
    <lineage>
        <taxon>Bacteria</taxon>
        <taxon>Pseudomonadati</taxon>
        <taxon>Bacteroidota</taxon>
        <taxon>Bacteroidia</taxon>
        <taxon>Bacteroidales</taxon>
        <taxon>Bacteroidaceae</taxon>
        <taxon>Bacteroides</taxon>
    </lineage>
</organism>
<protein>
    <recommendedName>
        <fullName evidence="3">CRISPR system Cms protein Csm2</fullName>
    </recommendedName>
    <alternativeName>
        <fullName evidence="6">CRISPR type III A-associated protein Csm2</fullName>
    </alternativeName>
</protein>
<accession>A0A2R3MTY0</accession>
<comment type="similarity">
    <text evidence="2">Belongs to the CRISPR-associated Csm2 family.</text>
</comment>